<feature type="domain" description="Ribonuclease H1 N-terminal" evidence="2">
    <location>
        <begin position="43"/>
        <end position="84"/>
    </location>
</feature>
<dbReference type="EMBL" id="KV722510">
    <property type="protein sequence ID" value="OCH86825.1"/>
    <property type="molecule type" value="Genomic_DNA"/>
</dbReference>
<protein>
    <recommendedName>
        <fullName evidence="2">Ribonuclease H1 N-terminal domain-containing protein</fullName>
    </recommendedName>
</protein>
<dbReference type="InterPro" id="IPR009027">
    <property type="entry name" value="Ribosomal_bL9/RNase_H1_N"/>
</dbReference>
<keyword evidence="4" id="KW-1185">Reference proteome</keyword>
<dbReference type="OrthoDB" id="3254429at2759"/>
<feature type="signal peptide" evidence="1">
    <location>
        <begin position="1"/>
        <end position="19"/>
    </location>
</feature>
<reference evidence="3 4" key="1">
    <citation type="submission" date="2016-07" db="EMBL/GenBank/DDBJ databases">
        <title>Draft genome of the white-rot fungus Obba rivulosa 3A-2.</title>
        <authorList>
            <consortium name="DOE Joint Genome Institute"/>
            <person name="Miettinen O."/>
            <person name="Riley R."/>
            <person name="Acob R."/>
            <person name="Barry K."/>
            <person name="Cullen D."/>
            <person name="De Vries R."/>
            <person name="Hainaut M."/>
            <person name="Hatakka A."/>
            <person name="Henrissat B."/>
            <person name="Hilden K."/>
            <person name="Kuo R."/>
            <person name="Labutti K."/>
            <person name="Lipzen A."/>
            <person name="Makela M.R."/>
            <person name="Sandor L."/>
            <person name="Spatafora J.W."/>
            <person name="Grigoriev I.V."/>
            <person name="Hibbett D.S."/>
        </authorList>
    </citation>
    <scope>NUCLEOTIDE SEQUENCE [LARGE SCALE GENOMIC DNA]</scope>
    <source>
        <strain evidence="3 4">3A-2</strain>
    </source>
</reference>
<dbReference type="AlphaFoldDB" id="A0A8E2AR41"/>
<evidence type="ECO:0000313" key="3">
    <source>
        <dbReference type="EMBL" id="OCH86825.1"/>
    </source>
</evidence>
<accession>A0A8E2AR41</accession>
<evidence type="ECO:0000256" key="1">
    <source>
        <dbReference type="SAM" id="SignalP"/>
    </source>
</evidence>
<keyword evidence="1" id="KW-0732">Signal</keyword>
<sequence>MSVVKVQEALLLALLKVLGTIRQEILRGIRQQGFPAEKIGKVAYAVICGRVPGVYTSWLATSRNVNGFSSSVYKGYTTEEDANDAYQRAVMRGAVYSKPLNKVRNISAVRRQPESMHTDVDKGSVDYKDAACVVVFRGLGSGVFDDWLDCAELVVAVPGAIFQGYQTRDLGQNAYERARRNGDVQVFSARYS</sequence>
<organism evidence="3 4">
    <name type="scientific">Obba rivulosa</name>
    <dbReference type="NCBI Taxonomy" id="1052685"/>
    <lineage>
        <taxon>Eukaryota</taxon>
        <taxon>Fungi</taxon>
        <taxon>Dikarya</taxon>
        <taxon>Basidiomycota</taxon>
        <taxon>Agaricomycotina</taxon>
        <taxon>Agaricomycetes</taxon>
        <taxon>Polyporales</taxon>
        <taxon>Gelatoporiaceae</taxon>
        <taxon>Obba</taxon>
    </lineage>
</organism>
<dbReference type="InterPro" id="IPR037056">
    <property type="entry name" value="RNase_H1_N_sf"/>
</dbReference>
<dbReference type="SUPFAM" id="SSF55658">
    <property type="entry name" value="L9 N-domain-like"/>
    <property type="match status" value="2"/>
</dbReference>
<gene>
    <name evidence="3" type="ORF">OBBRIDRAFT_837855</name>
</gene>
<dbReference type="Pfam" id="PF01693">
    <property type="entry name" value="Cauli_VI"/>
    <property type="match status" value="2"/>
</dbReference>
<dbReference type="Proteomes" id="UP000250043">
    <property type="component" value="Unassembled WGS sequence"/>
</dbReference>
<name>A0A8E2AR41_9APHY</name>
<evidence type="ECO:0000259" key="2">
    <source>
        <dbReference type="Pfam" id="PF01693"/>
    </source>
</evidence>
<proteinExistence type="predicted"/>
<feature type="domain" description="Ribonuclease H1 N-terminal" evidence="2">
    <location>
        <begin position="134"/>
        <end position="169"/>
    </location>
</feature>
<evidence type="ECO:0000313" key="4">
    <source>
        <dbReference type="Proteomes" id="UP000250043"/>
    </source>
</evidence>
<dbReference type="InterPro" id="IPR011320">
    <property type="entry name" value="RNase_H1_N"/>
</dbReference>
<feature type="chain" id="PRO_5034283355" description="Ribonuclease H1 N-terminal domain-containing protein" evidence="1">
    <location>
        <begin position="20"/>
        <end position="192"/>
    </location>
</feature>
<dbReference type="Gene3D" id="3.40.970.10">
    <property type="entry name" value="Ribonuclease H1, N-terminal domain"/>
    <property type="match status" value="2"/>
</dbReference>